<dbReference type="Pfam" id="PF01381">
    <property type="entry name" value="HTH_3"/>
    <property type="match status" value="1"/>
</dbReference>
<accession>A0ABS7NMF9</accession>
<dbReference type="Proteomes" id="UP000766629">
    <property type="component" value="Unassembled WGS sequence"/>
</dbReference>
<gene>
    <name evidence="2" type="ORF">KUV26_23510</name>
</gene>
<keyword evidence="3" id="KW-1185">Reference proteome</keyword>
<organism evidence="2 3">
    <name type="scientific">Leisingera daeponensis</name>
    <dbReference type="NCBI Taxonomy" id="405746"/>
    <lineage>
        <taxon>Bacteria</taxon>
        <taxon>Pseudomonadati</taxon>
        <taxon>Pseudomonadota</taxon>
        <taxon>Alphaproteobacteria</taxon>
        <taxon>Rhodobacterales</taxon>
        <taxon>Roseobacteraceae</taxon>
        <taxon>Leisingera</taxon>
    </lineage>
</organism>
<dbReference type="CDD" id="cd00093">
    <property type="entry name" value="HTH_XRE"/>
    <property type="match status" value="1"/>
</dbReference>
<reference evidence="2 3" key="1">
    <citation type="submission" date="2021-06" db="EMBL/GenBank/DDBJ databases">
        <title>50 bacteria genomes isolated from Dapeng, Shenzhen, China.</title>
        <authorList>
            <person name="Zheng W."/>
            <person name="Yu S."/>
            <person name="Huang Y."/>
        </authorList>
    </citation>
    <scope>NUCLEOTIDE SEQUENCE [LARGE SCALE GENOMIC DNA]</scope>
    <source>
        <strain evidence="2 3">DP1N14-2</strain>
    </source>
</reference>
<evidence type="ECO:0000313" key="3">
    <source>
        <dbReference type="Proteomes" id="UP000766629"/>
    </source>
</evidence>
<dbReference type="InterPro" id="IPR010982">
    <property type="entry name" value="Lambda_DNA-bd_dom_sf"/>
</dbReference>
<protein>
    <submittedName>
        <fullName evidence="2">Helix-turn-helix domain-containing protein</fullName>
    </submittedName>
</protein>
<evidence type="ECO:0000313" key="2">
    <source>
        <dbReference type="EMBL" id="MBY6142393.1"/>
    </source>
</evidence>
<dbReference type="EMBL" id="JAHVJA010000047">
    <property type="protein sequence ID" value="MBY6142393.1"/>
    <property type="molecule type" value="Genomic_DNA"/>
</dbReference>
<feature type="non-terminal residue" evidence="2">
    <location>
        <position position="1"/>
    </location>
</feature>
<proteinExistence type="predicted"/>
<dbReference type="PROSITE" id="PS50943">
    <property type="entry name" value="HTH_CROC1"/>
    <property type="match status" value="1"/>
</dbReference>
<comment type="caution">
    <text evidence="2">The sequence shown here is derived from an EMBL/GenBank/DDBJ whole genome shotgun (WGS) entry which is preliminary data.</text>
</comment>
<dbReference type="Gene3D" id="1.10.260.40">
    <property type="entry name" value="lambda repressor-like DNA-binding domains"/>
    <property type="match status" value="1"/>
</dbReference>
<sequence length="88" mass="9822">VKFQQVQKYETGVNRVSASRLWEIAEALEVEVSYFFEGLKFEGHAGADTGISRSPLLEKEAVDLVRTYYGIPEKSRTQLLSLAKSLAA</sequence>
<evidence type="ECO:0000259" key="1">
    <source>
        <dbReference type="PROSITE" id="PS50943"/>
    </source>
</evidence>
<name>A0ABS7NMF9_9RHOB</name>
<dbReference type="RefSeq" id="WP_222510280.1">
    <property type="nucleotide sequence ID" value="NZ_JAHVJA010000047.1"/>
</dbReference>
<feature type="domain" description="HTH cro/C1-type" evidence="1">
    <location>
        <begin position="1"/>
        <end position="35"/>
    </location>
</feature>
<dbReference type="InterPro" id="IPR001387">
    <property type="entry name" value="Cro/C1-type_HTH"/>
</dbReference>
<dbReference type="SUPFAM" id="SSF47413">
    <property type="entry name" value="lambda repressor-like DNA-binding domains"/>
    <property type="match status" value="1"/>
</dbReference>